<keyword evidence="1" id="KW-0472">Membrane</keyword>
<accession>A0ABY0V746</accession>
<keyword evidence="3" id="KW-1185">Reference proteome</keyword>
<dbReference type="PANTHER" id="PTHR36844:SF1">
    <property type="entry name" value="PROTEASE PRSW"/>
    <property type="match status" value="1"/>
</dbReference>
<feature type="transmembrane region" description="Helical" evidence="1">
    <location>
        <begin position="197"/>
        <end position="217"/>
    </location>
</feature>
<organism evidence="2 3">
    <name type="scientific">Schaalia radingae</name>
    <dbReference type="NCBI Taxonomy" id="131110"/>
    <lineage>
        <taxon>Bacteria</taxon>
        <taxon>Bacillati</taxon>
        <taxon>Actinomycetota</taxon>
        <taxon>Actinomycetes</taxon>
        <taxon>Actinomycetales</taxon>
        <taxon>Actinomycetaceae</taxon>
        <taxon>Schaalia</taxon>
    </lineage>
</organism>
<dbReference type="Pfam" id="PF13367">
    <property type="entry name" value="PrsW-protease"/>
    <property type="match status" value="1"/>
</dbReference>
<feature type="transmembrane region" description="Helical" evidence="1">
    <location>
        <begin position="120"/>
        <end position="140"/>
    </location>
</feature>
<protein>
    <submittedName>
        <fullName evidence="2">Membrane proteinase PrsW, cleaves anti-sigma factor RsiW, M82 family</fullName>
    </submittedName>
</protein>
<evidence type="ECO:0000256" key="1">
    <source>
        <dbReference type="SAM" id="Phobius"/>
    </source>
</evidence>
<dbReference type="Proteomes" id="UP000198976">
    <property type="component" value="Chromosome I"/>
</dbReference>
<dbReference type="InterPro" id="IPR026898">
    <property type="entry name" value="PrsW"/>
</dbReference>
<feature type="transmembrane region" description="Helical" evidence="1">
    <location>
        <begin position="87"/>
        <end position="108"/>
    </location>
</feature>
<feature type="transmembrane region" description="Helical" evidence="1">
    <location>
        <begin position="237"/>
        <end position="256"/>
    </location>
</feature>
<feature type="transmembrane region" description="Helical" evidence="1">
    <location>
        <begin position="263"/>
        <end position="282"/>
    </location>
</feature>
<gene>
    <name evidence="2" type="ORF">SAMN04489714_0986</name>
</gene>
<keyword evidence="1" id="KW-1133">Transmembrane helix</keyword>
<proteinExistence type="predicted"/>
<feature type="transmembrane region" description="Helical" evidence="1">
    <location>
        <begin position="294"/>
        <end position="315"/>
    </location>
</feature>
<evidence type="ECO:0000313" key="2">
    <source>
        <dbReference type="EMBL" id="SDT92915.1"/>
    </source>
</evidence>
<feature type="transmembrane region" description="Helical" evidence="1">
    <location>
        <begin position="60"/>
        <end position="81"/>
    </location>
</feature>
<name>A0ABY0V746_9ACTO</name>
<dbReference type="EMBL" id="LT629792">
    <property type="protein sequence ID" value="SDT92915.1"/>
    <property type="molecule type" value="Genomic_DNA"/>
</dbReference>
<reference evidence="2 3" key="1">
    <citation type="submission" date="2016-10" db="EMBL/GenBank/DDBJ databases">
        <authorList>
            <person name="Varghese N."/>
            <person name="Submissions S."/>
        </authorList>
    </citation>
    <scope>NUCLEOTIDE SEQUENCE [LARGE SCALE GENOMIC DNA]</scope>
    <source>
        <strain evidence="2 3">DSM 9169</strain>
    </source>
</reference>
<evidence type="ECO:0000313" key="3">
    <source>
        <dbReference type="Proteomes" id="UP000198976"/>
    </source>
</evidence>
<sequence>MSEQRVKWGGPGEDYRLDRIGRVGGNQWADAPAGAPATGVPSPQEVAPVWSPPTRKRSIAWFEIIFTIVGVAALGFALFGYVRTGGLPSTVLTGVLALIPLGFIIAVLRFIDRWEPEPWVAMLVTFVWGAGAAAVVAMVINTALQTNIQLITGHSGLTMVATASIVAPIVEETLKGAGVVFILAWRRHRINSLIDGIVYAGMAGAGFAFIENIQYFLRSSEEGQLMITWFLRGIMSPFLHPMATSFIGLAAAWGVVRHKSDLAWVWTLPLGWIVAVLIHGSWNYLASTSMERWFVFYLFVEVPIFIAWIVALLVMSARQARTIANGLEPYVRTGWILPGEVTMVVNRGARRSAVRWAAQGGRAAKRAMKNFQRLAAALGMDEMIHRKAGRHADRVAQDQDMLQQLIASRDVFLTRTRSAHANRQIGR</sequence>
<dbReference type="PANTHER" id="PTHR36844">
    <property type="entry name" value="PROTEASE PRSW"/>
    <property type="match status" value="1"/>
</dbReference>
<keyword evidence="1" id="KW-0812">Transmembrane</keyword>
<dbReference type="RefSeq" id="WP_092648530.1">
    <property type="nucleotide sequence ID" value="NZ_LT629792.1"/>
</dbReference>